<feature type="compositionally biased region" description="Basic and acidic residues" evidence="2">
    <location>
        <begin position="318"/>
        <end position="329"/>
    </location>
</feature>
<feature type="compositionally biased region" description="Basic and acidic residues" evidence="2">
    <location>
        <begin position="219"/>
        <end position="232"/>
    </location>
</feature>
<feature type="compositionally biased region" description="Basic residues" evidence="2">
    <location>
        <begin position="160"/>
        <end position="175"/>
    </location>
</feature>
<feature type="compositionally biased region" description="Basic and acidic residues" evidence="2">
    <location>
        <begin position="249"/>
        <end position="259"/>
    </location>
</feature>
<proteinExistence type="predicted"/>
<dbReference type="OMA" id="IVRNCAM"/>
<dbReference type="PANTHER" id="PTHR22028">
    <property type="entry name" value="SFI1 SPINDLE BODY DOMAIN-CONTAINING PROTEIN-RELATED"/>
    <property type="match status" value="1"/>
</dbReference>
<dbReference type="KEGG" id="spu:105445288"/>
<name>A0A7M7HPD7_STRPU</name>
<evidence type="ECO:0008006" key="5">
    <source>
        <dbReference type="Google" id="ProtNLM"/>
    </source>
</evidence>
<organism evidence="3 4">
    <name type="scientific">Strongylocentrotus purpuratus</name>
    <name type="common">Purple sea urchin</name>
    <dbReference type="NCBI Taxonomy" id="7668"/>
    <lineage>
        <taxon>Eukaryota</taxon>
        <taxon>Metazoa</taxon>
        <taxon>Echinodermata</taxon>
        <taxon>Eleutherozoa</taxon>
        <taxon>Echinozoa</taxon>
        <taxon>Echinoidea</taxon>
        <taxon>Euechinoidea</taxon>
        <taxon>Echinacea</taxon>
        <taxon>Camarodonta</taxon>
        <taxon>Echinidea</taxon>
        <taxon>Strongylocentrotidae</taxon>
        <taxon>Strongylocentrotus</taxon>
    </lineage>
</organism>
<dbReference type="Proteomes" id="UP000007110">
    <property type="component" value="Unassembled WGS sequence"/>
</dbReference>
<reference evidence="3" key="2">
    <citation type="submission" date="2021-01" db="UniProtKB">
        <authorList>
            <consortium name="EnsemblMetazoa"/>
        </authorList>
    </citation>
    <scope>IDENTIFICATION</scope>
</reference>
<reference evidence="4" key="1">
    <citation type="submission" date="2015-02" db="EMBL/GenBank/DDBJ databases">
        <title>Genome sequencing for Strongylocentrotus purpuratus.</title>
        <authorList>
            <person name="Murali S."/>
            <person name="Liu Y."/>
            <person name="Vee V."/>
            <person name="English A."/>
            <person name="Wang M."/>
            <person name="Skinner E."/>
            <person name="Han Y."/>
            <person name="Muzny D.M."/>
            <person name="Worley K.C."/>
            <person name="Gibbs R.A."/>
        </authorList>
    </citation>
    <scope>NUCLEOTIDE SEQUENCE</scope>
</reference>
<evidence type="ECO:0000256" key="1">
    <source>
        <dbReference type="SAM" id="Coils"/>
    </source>
</evidence>
<feature type="compositionally biased region" description="Polar residues" evidence="2">
    <location>
        <begin position="293"/>
        <end position="311"/>
    </location>
</feature>
<feature type="compositionally biased region" description="Polar residues" evidence="2">
    <location>
        <begin position="264"/>
        <end position="274"/>
    </location>
</feature>
<feature type="region of interest" description="Disordered" evidence="2">
    <location>
        <begin position="413"/>
        <end position="476"/>
    </location>
</feature>
<evidence type="ECO:0000313" key="4">
    <source>
        <dbReference type="Proteomes" id="UP000007110"/>
    </source>
</evidence>
<keyword evidence="1" id="KW-0175">Coiled coil</keyword>
<dbReference type="InterPro" id="IPR052270">
    <property type="entry name" value="CACF_protein"/>
</dbReference>
<evidence type="ECO:0000313" key="3">
    <source>
        <dbReference type="EnsemblMetazoa" id="XP_011678957"/>
    </source>
</evidence>
<dbReference type="EnsemblMetazoa" id="XM_011680655">
    <property type="protein sequence ID" value="XP_011678957"/>
    <property type="gene ID" value="LOC105445288"/>
</dbReference>
<feature type="compositionally biased region" description="Basic and acidic residues" evidence="2">
    <location>
        <begin position="453"/>
        <end position="463"/>
    </location>
</feature>
<dbReference type="RefSeq" id="XP_011678957.2">
    <property type="nucleotide sequence ID" value="XM_011680655.2"/>
</dbReference>
<dbReference type="GeneID" id="105445288"/>
<accession>A0A7M7HPD7</accession>
<dbReference type="OrthoDB" id="10053902at2759"/>
<evidence type="ECO:0000256" key="2">
    <source>
        <dbReference type="SAM" id="MobiDB-lite"/>
    </source>
</evidence>
<feature type="region of interest" description="Disordered" evidence="2">
    <location>
        <begin position="207"/>
        <end position="394"/>
    </location>
</feature>
<dbReference type="AlphaFoldDB" id="A0A7M7HPD7"/>
<feature type="compositionally biased region" description="Basic and acidic residues" evidence="2">
    <location>
        <begin position="352"/>
        <end position="371"/>
    </location>
</feature>
<feature type="coiled-coil region" evidence="1">
    <location>
        <begin position="484"/>
        <end position="517"/>
    </location>
</feature>
<feature type="compositionally biased region" description="Polar residues" evidence="2">
    <location>
        <begin position="332"/>
        <end position="351"/>
    </location>
</feature>
<keyword evidence="4" id="KW-1185">Reference proteome</keyword>
<dbReference type="InParanoid" id="A0A7M7HPD7"/>
<protein>
    <recommendedName>
        <fullName evidence="5">Protein SFI1 homolog</fullName>
    </recommendedName>
</protein>
<dbReference type="PANTHER" id="PTHR22028:SF4">
    <property type="entry name" value="PROTEIN SFI1 HOMOLOG"/>
    <property type="match status" value="1"/>
</dbReference>
<feature type="region of interest" description="Disordered" evidence="2">
    <location>
        <begin position="160"/>
        <end position="189"/>
    </location>
</feature>
<sequence>MKADVFHCKKLRQRCFQQWQAYRLLCIKKALMARQALWLNKIRMQAKFYSRWKHQLSEGQEENGKTVMALWLWSIRLQQRTLHAWIGYMKERRRKKDRITQALESRRVELLREGVRQWLMVAGSLGERRAAVAAKHHAQTSLKSYRVVQRCASHWRQKTIANRGKKRHRNSTQRKVRFEDEPPTRGQGSEVTLPLITQRSSMLLEPLGSRGMPVMSSSVDERMLERDVEERTFSVTSKSVTGKMRPQPRRPDFLRDSLQREGLWSQSKPQVKSNNSEEEHESTPLQKVRIPSSLPSSSNEIPLDSTWNVPSDMSKPIRTREFIPERVPLDTEGNTRSSGFEGQSTIQATTDLKSEKQSRSDESGNQKKIDAEFASSTLDENRLPMTGGSASIGGLAEGGDSVSRIDMKPPVLIPPSAFSGLPTASRTSQVKGARKPPSDKAIMLPSNASHIPSDVEKTQRFGDEGQGGQDKSRTESPEALYAEIQRLKNTLQGYQDLKNKLKRLKSQEAELQGCVKELNLPSSTEDSAALLIGDELTQVQEETALLSSQLHQRKPHIKKILSQITRLTQQATV</sequence>
<dbReference type="GO" id="GO:0019902">
    <property type="term" value="F:phosphatase binding"/>
    <property type="evidence" value="ECO:0000318"/>
    <property type="project" value="GO_Central"/>
</dbReference>